<dbReference type="EMBL" id="FOGI01000005">
    <property type="protein sequence ID" value="SER81963.1"/>
    <property type="molecule type" value="Genomic_DNA"/>
</dbReference>
<dbReference type="Pfam" id="PF14108">
    <property type="entry name" value="ABA4-like"/>
    <property type="match status" value="1"/>
</dbReference>
<evidence type="ECO:0000313" key="2">
    <source>
        <dbReference type="EMBL" id="SER81963.1"/>
    </source>
</evidence>
<keyword evidence="1" id="KW-0812">Transmembrane</keyword>
<dbReference type="AlphaFoldDB" id="A0A1H9SC62"/>
<proteinExistence type="predicted"/>
<evidence type="ECO:0000256" key="1">
    <source>
        <dbReference type="SAM" id="Phobius"/>
    </source>
</evidence>
<feature type="transmembrane region" description="Helical" evidence="1">
    <location>
        <begin position="109"/>
        <end position="131"/>
    </location>
</feature>
<name>A0A1H9SC62_9PSEU</name>
<feature type="transmembrane region" description="Helical" evidence="1">
    <location>
        <begin position="33"/>
        <end position="57"/>
    </location>
</feature>
<dbReference type="STRING" id="155974.SAMN04487818_105360"/>
<keyword evidence="1" id="KW-1133">Transmembrane helix</keyword>
<sequence>MSTLFTFAFYAVVPFWALMVVVPTWSWTHRIAASPWIVLPGLVVWAIAAVPVFGDLVTGVTQPTLEFWLGFLREDGAVVAVWAQVLAWDLFIGRWMYLDSRERGVNPLLMAPIMVLTILLSPIGLPLYLLVRLGFPARAGRVRVGSGG</sequence>
<dbReference type="Proteomes" id="UP000199051">
    <property type="component" value="Unassembled WGS sequence"/>
</dbReference>
<dbReference type="InterPro" id="IPR025461">
    <property type="entry name" value="ABA4-like"/>
</dbReference>
<evidence type="ECO:0008006" key="4">
    <source>
        <dbReference type="Google" id="ProtNLM"/>
    </source>
</evidence>
<keyword evidence="1" id="KW-0472">Membrane</keyword>
<feature type="transmembrane region" description="Helical" evidence="1">
    <location>
        <begin position="77"/>
        <end position="97"/>
    </location>
</feature>
<feature type="transmembrane region" description="Helical" evidence="1">
    <location>
        <begin position="7"/>
        <end position="27"/>
    </location>
</feature>
<accession>A0A1H9SC62</accession>
<reference evidence="3" key="1">
    <citation type="submission" date="2016-10" db="EMBL/GenBank/DDBJ databases">
        <authorList>
            <person name="Varghese N."/>
            <person name="Submissions S."/>
        </authorList>
    </citation>
    <scope>NUCLEOTIDE SEQUENCE [LARGE SCALE GENOMIC DNA]</scope>
    <source>
        <strain evidence="3">DSM 44260</strain>
    </source>
</reference>
<dbReference type="RefSeq" id="WP_092777998.1">
    <property type="nucleotide sequence ID" value="NZ_FOGI01000005.1"/>
</dbReference>
<protein>
    <recommendedName>
        <fullName evidence="4">DUF4281 domain-containing protein</fullName>
    </recommendedName>
</protein>
<gene>
    <name evidence="2" type="ORF">SAMN04487818_105360</name>
</gene>
<organism evidence="2 3">
    <name type="scientific">Actinokineospora terrae</name>
    <dbReference type="NCBI Taxonomy" id="155974"/>
    <lineage>
        <taxon>Bacteria</taxon>
        <taxon>Bacillati</taxon>
        <taxon>Actinomycetota</taxon>
        <taxon>Actinomycetes</taxon>
        <taxon>Pseudonocardiales</taxon>
        <taxon>Pseudonocardiaceae</taxon>
        <taxon>Actinokineospora</taxon>
    </lineage>
</organism>
<evidence type="ECO:0000313" key="3">
    <source>
        <dbReference type="Proteomes" id="UP000199051"/>
    </source>
</evidence>
<keyword evidence="3" id="KW-1185">Reference proteome</keyword>